<dbReference type="InterPro" id="IPR009880">
    <property type="entry name" value="Glyoxal_oxidase_N"/>
</dbReference>
<dbReference type="Gene3D" id="2.60.40.10">
    <property type="entry name" value="Immunoglobulins"/>
    <property type="match status" value="1"/>
</dbReference>
<dbReference type="SUPFAM" id="SSF50965">
    <property type="entry name" value="Galactose oxidase, central domain"/>
    <property type="match status" value="1"/>
</dbReference>
<feature type="signal peptide" evidence="3">
    <location>
        <begin position="1"/>
        <end position="21"/>
    </location>
</feature>
<feature type="chain" id="PRO_5041420034" evidence="3">
    <location>
        <begin position="22"/>
        <end position="654"/>
    </location>
</feature>
<evidence type="ECO:0000313" key="7">
    <source>
        <dbReference type="Proteomes" id="UP001175000"/>
    </source>
</evidence>
<evidence type="ECO:0000313" key="6">
    <source>
        <dbReference type="EMBL" id="KAK0633805.1"/>
    </source>
</evidence>
<dbReference type="InterPro" id="IPR037293">
    <property type="entry name" value="Gal_Oxidase_central_sf"/>
</dbReference>
<dbReference type="PANTHER" id="PTHR32208:SF21">
    <property type="entry name" value="LOW QUALITY PROTEIN: ALDEHYDE OXIDASE GLOX-LIKE"/>
    <property type="match status" value="1"/>
</dbReference>
<accession>A0AA39XHJ1</accession>
<protein>
    <submittedName>
        <fullName evidence="6">Glyoxal oxidase N-terminus-domain-containing protein</fullName>
    </submittedName>
</protein>
<dbReference type="CDD" id="cd02851">
    <property type="entry name" value="E_set_GO_C"/>
    <property type="match status" value="1"/>
</dbReference>
<dbReference type="Gene3D" id="2.130.10.80">
    <property type="entry name" value="Galactose oxidase/kelch, beta-propeller"/>
    <property type="match status" value="1"/>
</dbReference>
<evidence type="ECO:0000256" key="1">
    <source>
        <dbReference type="ARBA" id="ARBA00022729"/>
    </source>
</evidence>
<gene>
    <name evidence="6" type="ORF">B0T14DRAFT_491914</name>
</gene>
<dbReference type="InterPro" id="IPR014756">
    <property type="entry name" value="Ig_E-set"/>
</dbReference>
<dbReference type="InterPro" id="IPR011043">
    <property type="entry name" value="Gal_Oxase/kelch_b-propeller"/>
</dbReference>
<sequence length="654" mass="69975">MARIKSAAPLLALLGAAQAAAENVAGTFKIIGDAGVGAMLTVQATPNTVFIVDKAENNVLHIGGHPAWATAFDLRTNTIRPMDVATNTFCAAGVILGDGTIINAGGDVSEHKMDNVNATLVDGRRRIRLLSPCDDGTCQWRDYPDMVMNSDRWYPTLEILEDGSSIIMGGSINGAYVNPLDNPTYEYYPWRGADRKMAFLERTYPLNLYPLAWLLPDGRLFVQADYKAINFDHVNNVEQVLPDIPHSFRVYPASAAHWLTPLTAANNYTHTVNFCGGVSLTKDQLVDSHEGPPKLDVLRIPADKSCTSLNPLDAKPVWNDFDPLPEGRIMGSTIILPDLTILVINGARMGTAGYGVRGEASWMTAGSSYADDPTLTPVIYDPKRPKGKRWSSEGLSASTIPRMYHSTAILLHDGSIFVSGSNPNADVIPLENKYGTEYRVERFYPPYFKASRRPQPKGLPDSLSYGGKPFSIELSKEDLFGDAKNIPSIMVNYIRPGYSTHAINFGQRAIQLKWSHKLLDNGGVKLFVQQLPTPKIFAPGPALLYVVVAGIPSEGKFVMAGNGQIGQQTVIPLVDVNDFGSPPPSGQSKPVTNPGGDSNAGGSPGGGSSSGTGDGPAGSGSGDDNKSAAFSIRATSPGTLAAVGLVILSSLTLF</sequence>
<dbReference type="Proteomes" id="UP001175000">
    <property type="component" value="Unassembled WGS sequence"/>
</dbReference>
<comment type="caution">
    <text evidence="6">The sequence shown here is derived from an EMBL/GenBank/DDBJ whole genome shotgun (WGS) entry which is preliminary data.</text>
</comment>
<dbReference type="PANTHER" id="PTHR32208">
    <property type="entry name" value="SECRETED PROTEIN-RELATED"/>
    <property type="match status" value="1"/>
</dbReference>
<dbReference type="InterPro" id="IPR015202">
    <property type="entry name" value="GO-like_E_set"/>
</dbReference>
<feature type="domain" description="Glyoxal oxidase N-terminal" evidence="4">
    <location>
        <begin position="67"/>
        <end position="447"/>
    </location>
</feature>
<feature type="domain" description="Galactose oxidase-like Early set" evidence="5">
    <location>
        <begin position="453"/>
        <end position="559"/>
    </location>
</feature>
<reference evidence="6" key="1">
    <citation type="submission" date="2023-06" db="EMBL/GenBank/DDBJ databases">
        <title>Genome-scale phylogeny and comparative genomics of the fungal order Sordariales.</title>
        <authorList>
            <consortium name="Lawrence Berkeley National Laboratory"/>
            <person name="Hensen N."/>
            <person name="Bonometti L."/>
            <person name="Westerberg I."/>
            <person name="Brannstrom I.O."/>
            <person name="Guillou S."/>
            <person name="Cros-Aarteil S."/>
            <person name="Calhoun S."/>
            <person name="Haridas S."/>
            <person name="Kuo A."/>
            <person name="Mondo S."/>
            <person name="Pangilinan J."/>
            <person name="Riley R."/>
            <person name="Labutti K."/>
            <person name="Andreopoulos B."/>
            <person name="Lipzen A."/>
            <person name="Chen C."/>
            <person name="Yanf M."/>
            <person name="Daum C."/>
            <person name="Ng V."/>
            <person name="Clum A."/>
            <person name="Steindorff A."/>
            <person name="Ohm R."/>
            <person name="Martin F."/>
            <person name="Silar P."/>
            <person name="Natvig D."/>
            <person name="Lalanne C."/>
            <person name="Gautier V."/>
            <person name="Ament-Velasquez S.L."/>
            <person name="Kruys A."/>
            <person name="Hutchinson M.I."/>
            <person name="Powell A.J."/>
            <person name="Barry K."/>
            <person name="Miller A.N."/>
            <person name="Grigoriev I.V."/>
            <person name="Debuchy R."/>
            <person name="Gladieux P."/>
            <person name="Thoren M.H."/>
            <person name="Johannesson H."/>
        </authorList>
    </citation>
    <scope>NUCLEOTIDE SEQUENCE</scope>
    <source>
        <strain evidence="6">CBS 606.72</strain>
    </source>
</reference>
<proteinExistence type="predicted"/>
<dbReference type="Pfam" id="PF07250">
    <property type="entry name" value="Glyoxal_oxid_N"/>
    <property type="match status" value="1"/>
</dbReference>
<evidence type="ECO:0000256" key="2">
    <source>
        <dbReference type="SAM" id="MobiDB-lite"/>
    </source>
</evidence>
<dbReference type="EMBL" id="JAULSU010000001">
    <property type="protein sequence ID" value="KAK0633805.1"/>
    <property type="molecule type" value="Genomic_DNA"/>
</dbReference>
<evidence type="ECO:0000256" key="3">
    <source>
        <dbReference type="SAM" id="SignalP"/>
    </source>
</evidence>
<dbReference type="AlphaFoldDB" id="A0AA39XHJ1"/>
<feature type="compositionally biased region" description="Gly residues" evidence="2">
    <location>
        <begin position="598"/>
        <end position="621"/>
    </location>
</feature>
<keyword evidence="7" id="KW-1185">Reference proteome</keyword>
<dbReference type="SUPFAM" id="SSF81296">
    <property type="entry name" value="E set domains"/>
    <property type="match status" value="1"/>
</dbReference>
<evidence type="ECO:0000259" key="5">
    <source>
        <dbReference type="Pfam" id="PF09118"/>
    </source>
</evidence>
<name>A0AA39XHJ1_9PEZI</name>
<feature type="region of interest" description="Disordered" evidence="2">
    <location>
        <begin position="576"/>
        <end position="628"/>
    </location>
</feature>
<dbReference type="InterPro" id="IPR013783">
    <property type="entry name" value="Ig-like_fold"/>
</dbReference>
<keyword evidence="1 3" id="KW-0732">Signal</keyword>
<organism evidence="6 7">
    <name type="scientific">Immersiella caudata</name>
    <dbReference type="NCBI Taxonomy" id="314043"/>
    <lineage>
        <taxon>Eukaryota</taxon>
        <taxon>Fungi</taxon>
        <taxon>Dikarya</taxon>
        <taxon>Ascomycota</taxon>
        <taxon>Pezizomycotina</taxon>
        <taxon>Sordariomycetes</taxon>
        <taxon>Sordariomycetidae</taxon>
        <taxon>Sordariales</taxon>
        <taxon>Lasiosphaeriaceae</taxon>
        <taxon>Immersiella</taxon>
    </lineage>
</organism>
<evidence type="ECO:0000259" key="4">
    <source>
        <dbReference type="Pfam" id="PF07250"/>
    </source>
</evidence>
<dbReference type="Pfam" id="PF09118">
    <property type="entry name" value="GO-like_E_set"/>
    <property type="match status" value="1"/>
</dbReference>